<organism evidence="7 8">
    <name type="scientific">Candidatus Enterocloster excrementigallinarum</name>
    <dbReference type="NCBI Taxonomy" id="2838558"/>
    <lineage>
        <taxon>Bacteria</taxon>
        <taxon>Bacillati</taxon>
        <taxon>Bacillota</taxon>
        <taxon>Clostridia</taxon>
        <taxon>Lachnospirales</taxon>
        <taxon>Lachnospiraceae</taxon>
        <taxon>Enterocloster</taxon>
    </lineage>
</organism>
<dbReference type="GO" id="GO:0070006">
    <property type="term" value="F:metalloaminopeptidase activity"/>
    <property type="evidence" value="ECO:0007669"/>
    <property type="project" value="InterPro"/>
</dbReference>
<dbReference type="Pfam" id="PF16188">
    <property type="entry name" value="Peptidase_M24_C"/>
    <property type="match status" value="1"/>
</dbReference>
<dbReference type="InterPro" id="IPR036005">
    <property type="entry name" value="Creatinase/aminopeptidase-like"/>
</dbReference>
<evidence type="ECO:0000259" key="6">
    <source>
        <dbReference type="Pfam" id="PF16188"/>
    </source>
</evidence>
<keyword evidence="7" id="KW-0031">Aminopeptidase</keyword>
<dbReference type="Proteomes" id="UP000823863">
    <property type="component" value="Unassembled WGS sequence"/>
</dbReference>
<sequence>MNEIQKRLERLREKMKEHQVDACLVETADFHQSEYVGDYFKSREYLSGFTGSAGTLVVMEREAALWTDGRYFVQAAGELEGTGIRLMRSGQEGVPSVLEYLEQKMENGSCLGFDGRTVSAAWGQMARRRLRKKEIYVNGQLDLPGEVWENRPPLSARPAWVLDLSYAGIGAEKKLDDLRRQMKEEGADVHILTSLDDIAWLLNLRGDDVKNNPVALAYLILWEDRAKLFINRTILEGKAYPKSEHSEGTAADYLENLGIEICPYNDFYETAGQLQGKVILLEKEKVNDGLLNRVAGQNQILDRMNPTSLSKAVKNPVEIEHMKEAHVKDGAAVTRFIYWLKHEASETMARGGTVDEVEAAEKLEEFRKEQEGYLGPSFDTISAYGSNGAMCHYSAKKDSCACLEPRGFYLVDSGGQYYEGTTDITRTIVMGPLTEEQRMHFTLVLVSMLRLGAAKFLYGCRGLTLDYAAREPLWRYGLDFNHGTGHGVGYLLNVHERPNRICFRIKDNLKENAVLEDGMITSDEPGLYIEGSHGIRTENLILCKKEEKNSFGQFMGFEYLTWAPIDLEGIDCRYMTEGDRQLLNEYHRQVYEKISPFLPEEERAWLKSATAEV</sequence>
<gene>
    <name evidence="7" type="ORF">H9931_11755</name>
</gene>
<evidence type="ECO:0000313" key="8">
    <source>
        <dbReference type="Proteomes" id="UP000823863"/>
    </source>
</evidence>
<proteinExistence type="inferred from homology"/>
<dbReference type="Gene3D" id="3.90.230.10">
    <property type="entry name" value="Creatinase/methionine aminopeptidase superfamily"/>
    <property type="match status" value="1"/>
</dbReference>
<dbReference type="Pfam" id="PF00557">
    <property type="entry name" value="Peptidase_M24"/>
    <property type="match status" value="1"/>
</dbReference>
<dbReference type="EMBL" id="DWWB01000067">
    <property type="protein sequence ID" value="HJC67364.1"/>
    <property type="molecule type" value="Genomic_DNA"/>
</dbReference>
<keyword evidence="3" id="KW-0378">Hydrolase</keyword>
<feature type="domain" description="Creatinase N-terminal" evidence="5">
    <location>
        <begin position="7"/>
        <end position="134"/>
    </location>
</feature>
<dbReference type="InterPro" id="IPR032416">
    <property type="entry name" value="Peptidase_M24_C"/>
</dbReference>
<keyword evidence="2" id="KW-0479">Metal-binding</keyword>
<evidence type="ECO:0000256" key="1">
    <source>
        <dbReference type="ARBA" id="ARBA00008766"/>
    </source>
</evidence>
<evidence type="ECO:0000313" key="7">
    <source>
        <dbReference type="EMBL" id="HJC67364.1"/>
    </source>
</evidence>
<evidence type="ECO:0000259" key="5">
    <source>
        <dbReference type="Pfam" id="PF01321"/>
    </source>
</evidence>
<evidence type="ECO:0000256" key="3">
    <source>
        <dbReference type="ARBA" id="ARBA00022801"/>
    </source>
</evidence>
<dbReference type="InterPro" id="IPR033740">
    <property type="entry name" value="Pept_M24B"/>
</dbReference>
<dbReference type="Pfam" id="PF16189">
    <property type="entry name" value="Creatinase_N_2"/>
    <property type="match status" value="1"/>
</dbReference>
<evidence type="ECO:0000256" key="2">
    <source>
        <dbReference type="ARBA" id="ARBA00022723"/>
    </source>
</evidence>
<evidence type="ECO:0000259" key="4">
    <source>
        <dbReference type="Pfam" id="PF00557"/>
    </source>
</evidence>
<dbReference type="InterPro" id="IPR000994">
    <property type="entry name" value="Pept_M24"/>
</dbReference>
<dbReference type="InterPro" id="IPR050422">
    <property type="entry name" value="X-Pro_aminopeptidase_P"/>
</dbReference>
<protein>
    <submittedName>
        <fullName evidence="7">Aminopeptidase P family protein</fullName>
    </submittedName>
</protein>
<reference evidence="7" key="2">
    <citation type="submission" date="2021-04" db="EMBL/GenBank/DDBJ databases">
        <authorList>
            <person name="Gilroy R."/>
        </authorList>
    </citation>
    <scope>NUCLEOTIDE SEQUENCE</scope>
    <source>
        <strain evidence="7">CHK198-12963</strain>
    </source>
</reference>
<dbReference type="CDD" id="cd01085">
    <property type="entry name" value="APP"/>
    <property type="match status" value="1"/>
</dbReference>
<dbReference type="InterPro" id="IPR029149">
    <property type="entry name" value="Creatin/AminoP/Spt16_N"/>
</dbReference>
<dbReference type="AlphaFoldDB" id="A0A9D2PUF7"/>
<reference evidence="7" key="1">
    <citation type="journal article" date="2021" name="PeerJ">
        <title>Extensive microbial diversity within the chicken gut microbiome revealed by metagenomics and culture.</title>
        <authorList>
            <person name="Gilroy R."/>
            <person name="Ravi A."/>
            <person name="Getino M."/>
            <person name="Pursley I."/>
            <person name="Horton D.L."/>
            <person name="Alikhan N.F."/>
            <person name="Baker D."/>
            <person name="Gharbi K."/>
            <person name="Hall N."/>
            <person name="Watson M."/>
            <person name="Adriaenssens E.M."/>
            <person name="Foster-Nyarko E."/>
            <person name="Jarju S."/>
            <person name="Secka A."/>
            <person name="Antonio M."/>
            <person name="Oren A."/>
            <person name="Chaudhuri R.R."/>
            <person name="La Ragione R."/>
            <person name="Hildebrand F."/>
            <person name="Pallen M.J."/>
        </authorList>
    </citation>
    <scope>NUCLEOTIDE SEQUENCE</scope>
    <source>
        <strain evidence="7">CHK198-12963</strain>
    </source>
</reference>
<accession>A0A9D2PUF7</accession>
<dbReference type="Pfam" id="PF01321">
    <property type="entry name" value="Creatinase_N"/>
    <property type="match status" value="1"/>
</dbReference>
<dbReference type="SUPFAM" id="SSF55920">
    <property type="entry name" value="Creatinase/aminopeptidase"/>
    <property type="match status" value="1"/>
</dbReference>
<dbReference type="SUPFAM" id="SSF53092">
    <property type="entry name" value="Creatinase/prolidase N-terminal domain"/>
    <property type="match status" value="1"/>
</dbReference>
<dbReference type="PANTHER" id="PTHR43763">
    <property type="entry name" value="XAA-PRO AMINOPEPTIDASE 1"/>
    <property type="match status" value="1"/>
</dbReference>
<feature type="domain" description="Peptidase M24" evidence="4">
    <location>
        <begin position="320"/>
        <end position="544"/>
    </location>
</feature>
<name>A0A9D2PUF7_9FIRM</name>
<dbReference type="GO" id="GO:0046872">
    <property type="term" value="F:metal ion binding"/>
    <property type="evidence" value="ECO:0007669"/>
    <property type="project" value="UniProtKB-KW"/>
</dbReference>
<dbReference type="FunFam" id="3.90.230.10:FF:000009">
    <property type="entry name" value="xaa-Pro aminopeptidase 2"/>
    <property type="match status" value="1"/>
</dbReference>
<dbReference type="Gene3D" id="3.40.350.10">
    <property type="entry name" value="Creatinase/prolidase N-terminal domain"/>
    <property type="match status" value="2"/>
</dbReference>
<dbReference type="GO" id="GO:0005737">
    <property type="term" value="C:cytoplasm"/>
    <property type="evidence" value="ECO:0007669"/>
    <property type="project" value="UniProtKB-ARBA"/>
</dbReference>
<feature type="domain" description="Peptidase M24 C-terminal" evidence="6">
    <location>
        <begin position="553"/>
        <end position="612"/>
    </location>
</feature>
<dbReference type="PANTHER" id="PTHR43763:SF6">
    <property type="entry name" value="XAA-PRO AMINOPEPTIDASE 1"/>
    <property type="match status" value="1"/>
</dbReference>
<dbReference type="InterPro" id="IPR000587">
    <property type="entry name" value="Creatinase_N"/>
</dbReference>
<comment type="caution">
    <text evidence="7">The sequence shown here is derived from an EMBL/GenBank/DDBJ whole genome shotgun (WGS) entry which is preliminary data.</text>
</comment>
<keyword evidence="7" id="KW-0645">Protease</keyword>
<comment type="similarity">
    <text evidence="1">Belongs to the peptidase M24B family.</text>
</comment>